<comment type="caution">
    <text evidence="3">The sequence shown here is derived from an EMBL/GenBank/DDBJ whole genome shotgun (WGS) entry which is preliminary data.</text>
</comment>
<evidence type="ECO:0000313" key="3">
    <source>
        <dbReference type="EMBL" id="GIF86622.1"/>
    </source>
</evidence>
<proteinExistence type="predicted"/>
<dbReference type="AlphaFoldDB" id="A0A8J3NMW9"/>
<evidence type="ECO:0000313" key="4">
    <source>
        <dbReference type="Proteomes" id="UP000619293"/>
    </source>
</evidence>
<keyword evidence="2" id="KW-0812">Transmembrane</keyword>
<reference evidence="3 4" key="1">
    <citation type="submission" date="2021-01" db="EMBL/GenBank/DDBJ databases">
        <title>Whole genome shotgun sequence of Catellatospora chokoriensis NBRC 107358.</title>
        <authorList>
            <person name="Komaki H."/>
            <person name="Tamura T."/>
        </authorList>
    </citation>
    <scope>NUCLEOTIDE SEQUENCE [LARGE SCALE GENOMIC DNA]</scope>
    <source>
        <strain evidence="3 4">NBRC 107358</strain>
    </source>
</reference>
<sequence length="141" mass="13418">MVAAVLDGPAALAQGVYIDPMESMILLFVVLACIVLVVAGIAVAVIAATRAGSRGQAQKRRPAGFHGPVHTSSGDPVWTDEHTWQHNVGSGGSSGDSGGGWSGGSADSGGGGWSGGGADSGGSSFGGGGGGSDSGSSSSSS</sequence>
<dbReference type="Proteomes" id="UP000619293">
    <property type="component" value="Unassembled WGS sequence"/>
</dbReference>
<evidence type="ECO:0000256" key="2">
    <source>
        <dbReference type="SAM" id="Phobius"/>
    </source>
</evidence>
<gene>
    <name evidence="3" type="ORF">Cch02nite_00660</name>
</gene>
<feature type="compositionally biased region" description="Gly residues" evidence="1">
    <location>
        <begin position="89"/>
        <end position="133"/>
    </location>
</feature>
<evidence type="ECO:0000256" key="1">
    <source>
        <dbReference type="SAM" id="MobiDB-lite"/>
    </source>
</evidence>
<organism evidence="3 4">
    <name type="scientific">Catellatospora chokoriensis</name>
    <dbReference type="NCBI Taxonomy" id="310353"/>
    <lineage>
        <taxon>Bacteria</taxon>
        <taxon>Bacillati</taxon>
        <taxon>Actinomycetota</taxon>
        <taxon>Actinomycetes</taxon>
        <taxon>Micromonosporales</taxon>
        <taxon>Micromonosporaceae</taxon>
        <taxon>Catellatospora</taxon>
    </lineage>
</organism>
<feature type="region of interest" description="Disordered" evidence="1">
    <location>
        <begin position="50"/>
        <end position="141"/>
    </location>
</feature>
<protein>
    <submittedName>
        <fullName evidence="3">Uncharacterized protein</fullName>
    </submittedName>
</protein>
<dbReference type="EMBL" id="BONG01000001">
    <property type="protein sequence ID" value="GIF86622.1"/>
    <property type="molecule type" value="Genomic_DNA"/>
</dbReference>
<feature type="transmembrane region" description="Helical" evidence="2">
    <location>
        <begin position="25"/>
        <end position="51"/>
    </location>
</feature>
<name>A0A8J3NMW9_9ACTN</name>
<keyword evidence="2" id="KW-0472">Membrane</keyword>
<accession>A0A8J3NMW9</accession>
<keyword evidence="2" id="KW-1133">Transmembrane helix</keyword>
<keyword evidence="4" id="KW-1185">Reference proteome</keyword>